<gene>
    <name evidence="3" type="ORF">CYCCA115_LOCUS13289</name>
</gene>
<dbReference type="GO" id="GO:0005635">
    <property type="term" value="C:nuclear envelope"/>
    <property type="evidence" value="ECO:0007669"/>
    <property type="project" value="TreeGrafter"/>
</dbReference>
<feature type="compositionally biased region" description="Acidic residues" evidence="2">
    <location>
        <begin position="80"/>
        <end position="114"/>
    </location>
</feature>
<dbReference type="PANTHER" id="PTHR21524:SF5">
    <property type="entry name" value="SPECTRIN REPEAT CONTAINING NUCLEAR ENVELOPE PROTEIN 2"/>
    <property type="match status" value="1"/>
</dbReference>
<dbReference type="PANTHER" id="PTHR21524">
    <property type="entry name" value="SPECTRIN REPEAT CONTAINING NUCLEAR ENVELOPE PROTEIN 2"/>
    <property type="match status" value="1"/>
</dbReference>
<keyword evidence="4" id="KW-1185">Reference proteome</keyword>
<feature type="region of interest" description="Disordered" evidence="2">
    <location>
        <begin position="537"/>
        <end position="598"/>
    </location>
</feature>
<dbReference type="Proteomes" id="UP001295423">
    <property type="component" value="Unassembled WGS sequence"/>
</dbReference>
<feature type="compositionally biased region" description="Low complexity" evidence="2">
    <location>
        <begin position="1371"/>
        <end position="1384"/>
    </location>
</feature>
<dbReference type="GO" id="GO:0019894">
    <property type="term" value="F:kinesin binding"/>
    <property type="evidence" value="ECO:0007669"/>
    <property type="project" value="TreeGrafter"/>
</dbReference>
<feature type="compositionally biased region" description="Low complexity" evidence="2">
    <location>
        <begin position="652"/>
        <end position="665"/>
    </location>
</feature>
<feature type="coiled-coil region" evidence="1">
    <location>
        <begin position="2765"/>
        <end position="2799"/>
    </location>
</feature>
<evidence type="ECO:0000313" key="4">
    <source>
        <dbReference type="Proteomes" id="UP001295423"/>
    </source>
</evidence>
<sequence>MDFFTGGNDDEDDGWDDDVDLDELSIEEETSQDQRSSYEEEETNDTSVAAVGQASLDNALSIGGGFMGGFTRFIDAVTQPDDEEEDGWEEDDNFDFDDDDGDGQTSNDWEEGTDDANMTADGDPQQQQQESSLNVSEQAIMQPASSESQLVDDSGDDDDEEDESFVPDSLRAFMENASAKLDADLSFLSSSDKNNNTNSTQDTDTNNHNWVGADETNLTEDDQLQHQQESSLNVSEQAVMPPPAESTSDDSQLVDSGWDDDFDLQDHDLDTPKAAGAAGANIFSVPLNDVPPPPPPPQEQSSFVPPPPPPPPDSKQGRSVSFDKSLSVPPPPPPPPPPAAPPADSLNAVDVDDSMMGEAGSGWDDDIDLGLDTTVEDDGSNYEEEEGDNGAATNQDADQEQSMEVGEQSLDPSTPLEDSTMGMSTTGAITDNEYGEATFETEGDEEGWGDDEDALDDLDLDDDNDDDTMVDQQEPHQIDGNTGLETSIVDSTPPPPLPPQVQRGGAAIASEAAITMDEGWDESNYADLDEVVGDVVDHVPAPSDAGYELKRGRSQLTDNALETGEDDISRDSTLSVDNSRSQLQPQSNYNSNMVDRTPSLASPAHARRMFNSDSVLATQSTLTATSALDDQTDEMQSASLVALGGAASVGDSLDSGDVGSSQQQQRRSKKVVDHTPTASKSFHRALTIDAGGHLSVGESLDSIDEETSLSQKEETTTPGAVEAGMGVQGLSFAAQEAPSVGVPFGSSLTPTATQVPVVDHTPSIVGDGAAGAASTTVFGGTTIGGELGEGSRDSVDNDEENLFGKVVDHTPETPATKKKASAQMPTGTRLEDDTVQGVAEKTDVESDYRRDEDMDDEESAGASAVEGCGWQNEDSSDTKEKHLVDHVPKQKQKRVAMDASVRVLVDTNDDMTQVDTIAEGEAMDFGPVVDHLPLSTTKSKGNSVAASILTQNSLGADKIEDDMDNTTVPGASIAETSGWDDEMPELEDASIPDKNSVNFQTEDEDNLVDHVPGRGDARPTDASTMVQVDPLDVISEVDDFDERASRYGLVVDQTPAPTLSSKISVQASMRTKTGETEADVRAYDDTDATWFGASTVGGLSTLGAASAGDASGEDSATMGGGNGWEDDGLGELMSPLTDRRQRAGDSDHLVDRIPRIGSPTPVDSSTAANAEPSVLSGEEKDSTDGENLEDEAADEMPPLVDHVPEQTGAFRPRDASTIVAADPSELNSQSDYFGQEEIFGPVVDQTPTPGPFASRAPTGSTVVALESVADDDLDLAIETAIDGEDRSAGRQTPNEWNQMPNPQADDSSNSAQVVDFVPEEERGAVPEIVRDGSSEMATIDGKSSIPADEAKEEEFGPVVDHTPQGEGLPTSSSRLSLAASRGGSTVDALATVSEVDVDDDLITGDGWEDDNDIDAADIENAGASAQAGDDKSLSVSWVDRQEKIPRAQEKSAGNSSKPSADGSFVDAKMDTSRLTVNETKYYDADESGLGNSVHDTAKPDDDSTPPATPRAPYDLQGSETETSDIARLQSLLSLNEGKQRFEGRLQTADGDWVKVNFEELLRDEITKRLLIEKEVEALRKSNELLKSAKESLATVGEAQADTLNNLSANLENVRNETETLRSEKESLMGKDDDNATKLSSLWKDVSDLRTTNSSLQEQLQTLKIEGEQSKLYASRQLEKRENTLNAEIKRWQESSKLMSEKASRLEAECSGKNSSLLGDLEALRKSLSDLKIENENATAKESALTAEIRNLESLLQKQTVELSSHSKLDEELGSVHSKLASKDQELAKLTTEQSQLKQRLAKSESETFKLSKEMARLQRDKDEDTKRYQEHINSIESELKESQKMSEAMSKDMAKNESEAQERFEQLRAQHVQLKTEYSSALSTHKFDMSIQEQKTHGLEQSLRQSESTLEGLREEMKSLSSQLEEYKSKATEAEATSPELEAIVQERDGLRQELVQSKQALLDLEWQAKNDMDAVESALQEELQALRQESSTSTSQLASYKGRVDKLTNDLDQVVAAKSELDHRCKGLEKQLETEKSRSNAATEQELSSLNSLQSEIEILKAKTIKISNEKDELESALAELSKNYSDRENEIKQLKKERDSAAHKKDVIEKHLMETRTKLRSSSEEKAQIVQARDELAARCRDLEASLENNDPTGGEGNISQEMLDEVIAARNELQQELSKFRSANTENEEVIQDLERQMIDLESVLENRDQTIVILREQQSSSRAGFQDLRKTNKELETRITELESQVQSLEENKDGVHVVPTKDEEAYVEQLRQDFDALAAERDDILEERNQLVEENEDMLVQFGLIKQDMDSYEDELDQMKIQLEERDTAVKEATRKLQQAEAQLEVSEVSNSNDFLLDLEERYRSEREQLENELEDAIAMKRSADSELEQLQAAESRSKELIQNLEAQLENFKSNANDLVPKYQLTDVEERHRAEKEELENEVEELLAMKQAAETDLSDSESDKARAMEQVQNLEAKLEEQAKAASRKEKQLASLIDAMEEKEQDLADKCYVQERSLDELRTQWEQSRFDSDHTSSTLAKRVQQLEGIITKQKGLIGQKDAELKNLESMLDTARTSQQEREEVEQLRDSVREMRSKIQADQSRMNELELTSNQRQQEIDSVRQELHSANNTMQNLENEIRSLQTADTLSKQLRKSLQGDLTARTQELSETQKEVANLQRTVELLEQEVEDSYDRQGQYEQATQEPSGESTAAEIESLRQQVESLRSVQAASSSQTNERAATLSAQVNDLQLVVRQKDGQISTLEQQVHALGNELSLSQERIKAKKEELQKLFSENRYLRSQASQQPTANALSLTAVDAESVDTMRSQVISLAQALVKSETNRADAIEKLEKERMDNADSLRRITESVKRFYATLKYGD</sequence>
<dbReference type="GO" id="GO:0006997">
    <property type="term" value="P:nucleus organization"/>
    <property type="evidence" value="ECO:0007669"/>
    <property type="project" value="TreeGrafter"/>
</dbReference>
<feature type="compositionally biased region" description="Acidic residues" evidence="2">
    <location>
        <begin position="1395"/>
        <end position="1417"/>
    </location>
</feature>
<feature type="compositionally biased region" description="Basic and acidic residues" evidence="2">
    <location>
        <begin position="843"/>
        <end position="852"/>
    </location>
</feature>
<feature type="compositionally biased region" description="Basic and acidic residues" evidence="2">
    <location>
        <begin position="2030"/>
        <end position="2039"/>
    </location>
</feature>
<feature type="compositionally biased region" description="Pro residues" evidence="2">
    <location>
        <begin position="328"/>
        <end position="341"/>
    </location>
</feature>
<dbReference type="GO" id="GO:0048471">
    <property type="term" value="C:perinuclear region of cytoplasm"/>
    <property type="evidence" value="ECO:0007669"/>
    <property type="project" value="TreeGrafter"/>
</dbReference>
<feature type="region of interest" description="Disordered" evidence="2">
    <location>
        <begin position="74"/>
        <end position="171"/>
    </location>
</feature>
<organism evidence="3 4">
    <name type="scientific">Cylindrotheca closterium</name>
    <dbReference type="NCBI Taxonomy" id="2856"/>
    <lineage>
        <taxon>Eukaryota</taxon>
        <taxon>Sar</taxon>
        <taxon>Stramenopiles</taxon>
        <taxon>Ochrophyta</taxon>
        <taxon>Bacillariophyta</taxon>
        <taxon>Bacillariophyceae</taxon>
        <taxon>Bacillariophycidae</taxon>
        <taxon>Bacillariales</taxon>
        <taxon>Bacillariaceae</taxon>
        <taxon>Cylindrotheca</taxon>
    </lineage>
</organism>
<accession>A0AAD2FSE2</accession>
<feature type="region of interest" description="Disordered" evidence="2">
    <location>
        <begin position="652"/>
        <end position="678"/>
    </location>
</feature>
<feature type="compositionally biased region" description="Polar residues" evidence="2">
    <location>
        <begin position="124"/>
        <end position="151"/>
    </location>
</feature>
<feature type="compositionally biased region" description="Polar residues" evidence="2">
    <location>
        <begin position="391"/>
        <end position="402"/>
    </location>
</feature>
<feature type="compositionally biased region" description="Acidic residues" evidence="2">
    <location>
        <begin position="439"/>
        <end position="469"/>
    </location>
</feature>
<evidence type="ECO:0000256" key="1">
    <source>
        <dbReference type="SAM" id="Coils"/>
    </source>
</evidence>
<feature type="region of interest" description="Disordered" evidence="2">
    <location>
        <begin position="2694"/>
        <end position="2715"/>
    </location>
</feature>
<feature type="compositionally biased region" description="Polar residues" evidence="2">
    <location>
        <begin position="479"/>
        <end position="490"/>
    </location>
</feature>
<protein>
    <submittedName>
        <fullName evidence="3">Uncharacterized protein</fullName>
    </submittedName>
</protein>
<feature type="compositionally biased region" description="Basic and acidic residues" evidence="2">
    <location>
        <begin position="1319"/>
        <end position="1333"/>
    </location>
</feature>
<name>A0AAD2FSE2_9STRA</name>
<dbReference type="Gene3D" id="1.10.287.1490">
    <property type="match status" value="1"/>
</dbReference>
<feature type="region of interest" description="Disordered" evidence="2">
    <location>
        <begin position="1"/>
        <end position="47"/>
    </location>
</feature>
<dbReference type="GO" id="GO:0007010">
    <property type="term" value="P:cytoskeleton organization"/>
    <property type="evidence" value="ECO:0007669"/>
    <property type="project" value="TreeGrafter"/>
</dbReference>
<keyword evidence="1" id="KW-0175">Coiled coil</keyword>
<feature type="region of interest" description="Disordered" evidence="2">
    <location>
        <begin position="1893"/>
        <end position="1912"/>
    </location>
</feature>
<feature type="compositionally biased region" description="Pro residues" evidence="2">
    <location>
        <begin position="289"/>
        <end position="313"/>
    </location>
</feature>
<dbReference type="GO" id="GO:0007097">
    <property type="term" value="P:nuclear migration"/>
    <property type="evidence" value="ECO:0007669"/>
    <property type="project" value="TreeGrafter"/>
</dbReference>
<feature type="compositionally biased region" description="Polar residues" evidence="2">
    <location>
        <begin position="225"/>
        <end position="236"/>
    </location>
</feature>
<feature type="region of interest" description="Disordered" evidence="2">
    <location>
        <begin position="1838"/>
        <end position="1862"/>
    </location>
</feature>
<feature type="region of interest" description="Disordered" evidence="2">
    <location>
        <begin position="188"/>
        <end position="506"/>
    </location>
</feature>
<feature type="compositionally biased region" description="Polar residues" evidence="2">
    <location>
        <begin position="245"/>
        <end position="254"/>
    </location>
</feature>
<feature type="compositionally biased region" description="Basic and acidic residues" evidence="2">
    <location>
        <begin position="1137"/>
        <end position="1154"/>
    </location>
</feature>
<proteinExistence type="predicted"/>
<feature type="coiled-coil region" evidence="1">
    <location>
        <begin position="2166"/>
        <end position="2510"/>
    </location>
</feature>
<feature type="compositionally biased region" description="Acidic residues" evidence="2">
    <location>
        <begin position="1184"/>
        <end position="1194"/>
    </location>
</feature>
<feature type="compositionally biased region" description="Basic and acidic residues" evidence="2">
    <location>
        <begin position="1439"/>
        <end position="1449"/>
    </location>
</feature>
<feature type="compositionally biased region" description="Acidic residues" evidence="2">
    <location>
        <begin position="363"/>
        <end position="388"/>
    </location>
</feature>
<feature type="compositionally biased region" description="Polar residues" evidence="2">
    <location>
        <begin position="1289"/>
        <end position="1312"/>
    </location>
</feature>
<feature type="compositionally biased region" description="Low complexity" evidence="2">
    <location>
        <begin position="188"/>
        <end position="209"/>
    </location>
</feature>
<feature type="compositionally biased region" description="Acidic residues" evidence="2">
    <location>
        <begin position="8"/>
        <end position="31"/>
    </location>
</feature>
<dbReference type="EMBL" id="CAKOGP040001792">
    <property type="protein sequence ID" value="CAJ1951890.1"/>
    <property type="molecule type" value="Genomic_DNA"/>
</dbReference>
<feature type="region of interest" description="Disordered" evidence="2">
    <location>
        <begin position="809"/>
        <end position="828"/>
    </location>
</feature>
<reference evidence="3" key="1">
    <citation type="submission" date="2023-08" db="EMBL/GenBank/DDBJ databases">
        <authorList>
            <person name="Audoor S."/>
            <person name="Bilcke G."/>
        </authorList>
    </citation>
    <scope>NUCLEOTIDE SEQUENCE</scope>
</reference>
<feature type="region of interest" description="Disordered" evidence="2">
    <location>
        <begin position="843"/>
        <end position="881"/>
    </location>
</feature>
<comment type="caution">
    <text evidence="3">The sequence shown here is derived from an EMBL/GenBank/DDBJ whole genome shotgun (WGS) entry which is preliminary data.</text>
</comment>
<feature type="compositionally biased region" description="Polar residues" evidence="2">
    <location>
        <begin position="2702"/>
        <end position="2714"/>
    </location>
</feature>
<evidence type="ECO:0000256" key="2">
    <source>
        <dbReference type="SAM" id="MobiDB-lite"/>
    </source>
</evidence>
<feature type="compositionally biased region" description="Polar residues" evidence="2">
    <location>
        <begin position="571"/>
        <end position="594"/>
    </location>
</feature>
<feature type="region of interest" description="Disordered" evidence="2">
    <location>
        <begin position="1105"/>
        <end position="1215"/>
    </location>
</feature>
<feature type="compositionally biased region" description="Acidic residues" evidence="2">
    <location>
        <begin position="153"/>
        <end position="165"/>
    </location>
</feature>
<feature type="region of interest" description="Disordered" evidence="2">
    <location>
        <begin position="2030"/>
        <end position="2049"/>
    </location>
</feature>
<feature type="compositionally biased region" description="Low complexity" evidence="2">
    <location>
        <begin position="1105"/>
        <end position="1117"/>
    </location>
</feature>
<evidence type="ECO:0000313" key="3">
    <source>
        <dbReference type="EMBL" id="CAJ1951890.1"/>
    </source>
</evidence>
<feature type="region of interest" description="Disordered" evidence="2">
    <location>
        <begin position="1281"/>
        <end position="1522"/>
    </location>
</feature>